<feature type="region of interest" description="Disordered" evidence="1">
    <location>
        <begin position="255"/>
        <end position="291"/>
    </location>
</feature>
<dbReference type="CDD" id="cd02440">
    <property type="entry name" value="AdoMet_MTases"/>
    <property type="match status" value="1"/>
</dbReference>
<sequence length="291" mass="31526">MDEGFAAGQAEWRARLGTLRQVVRQEVVARQLADQLPDLPPRRVLDVGCGQGTQALQLARRGHAVTGLDASAQLLDDFRAALAKEPVEVRDRVRLIRGDAERLVEAFGPASHDVVLCQGVLMYFPDPGPLLDAVGQVLAPGGFASLLVRNGDALAMRPGLLADWDAVEGAFEGRAYRNRIGVDARADRLADLTAALARRGMAVRQWYGVRVFTDHAASDAPPPDAETLDAILRHEDRAGRTDPYRRVAALLHLIAERPQEQSPHPAAEGADVQGSAGVRRTTRETKPNAPR</sequence>
<dbReference type="GO" id="GO:0032259">
    <property type="term" value="P:methylation"/>
    <property type="evidence" value="ECO:0007669"/>
    <property type="project" value="UniProtKB-KW"/>
</dbReference>
<dbReference type="GO" id="GO:0017000">
    <property type="term" value="P:antibiotic biosynthetic process"/>
    <property type="evidence" value="ECO:0007669"/>
    <property type="project" value="UniProtKB-ARBA"/>
</dbReference>
<name>A0A401QVB1_STRNR</name>
<dbReference type="InterPro" id="IPR013216">
    <property type="entry name" value="Methyltransf_11"/>
</dbReference>
<evidence type="ECO:0000259" key="2">
    <source>
        <dbReference type="Pfam" id="PF08241"/>
    </source>
</evidence>
<evidence type="ECO:0000313" key="3">
    <source>
        <dbReference type="EMBL" id="GCB89356.1"/>
    </source>
</evidence>
<gene>
    <name evidence="3" type="ORF">SALB_02030</name>
</gene>
<feature type="compositionally biased region" description="Basic and acidic residues" evidence="1">
    <location>
        <begin position="281"/>
        <end position="291"/>
    </location>
</feature>
<dbReference type="SUPFAM" id="SSF53335">
    <property type="entry name" value="S-adenosyl-L-methionine-dependent methyltransferases"/>
    <property type="match status" value="1"/>
</dbReference>
<dbReference type="Proteomes" id="UP000288351">
    <property type="component" value="Unassembled WGS sequence"/>
</dbReference>
<feature type="domain" description="Methyltransferase type 11" evidence="2">
    <location>
        <begin position="45"/>
        <end position="144"/>
    </location>
</feature>
<protein>
    <submittedName>
        <fullName evidence="3">Methyltransferase</fullName>
    </submittedName>
</protein>
<dbReference type="InterPro" id="IPR029063">
    <property type="entry name" value="SAM-dependent_MTases_sf"/>
</dbReference>
<dbReference type="EMBL" id="BHXC01000006">
    <property type="protein sequence ID" value="GCB89356.1"/>
    <property type="molecule type" value="Genomic_DNA"/>
</dbReference>
<comment type="caution">
    <text evidence="3">The sequence shown here is derived from an EMBL/GenBank/DDBJ whole genome shotgun (WGS) entry which is preliminary data.</text>
</comment>
<accession>A0A401QVB1</accession>
<evidence type="ECO:0000313" key="4">
    <source>
        <dbReference type="Proteomes" id="UP000288351"/>
    </source>
</evidence>
<dbReference type="Pfam" id="PF08241">
    <property type="entry name" value="Methyltransf_11"/>
    <property type="match status" value="1"/>
</dbReference>
<dbReference type="RefSeq" id="WP_016578408.1">
    <property type="nucleotide sequence ID" value="NZ_BHXC01000006.1"/>
</dbReference>
<keyword evidence="3" id="KW-0489">Methyltransferase</keyword>
<proteinExistence type="predicted"/>
<dbReference type="GO" id="GO:0008757">
    <property type="term" value="F:S-adenosylmethionine-dependent methyltransferase activity"/>
    <property type="evidence" value="ECO:0007669"/>
    <property type="project" value="InterPro"/>
</dbReference>
<reference evidence="3 4" key="1">
    <citation type="journal article" date="2019" name="Microbiol. Resour. Announc.">
        <title>Draft Genome Sequence of the Most Traditional epsilon-Poly-l-Lysine Producer, Streptomyces albulus NBRC14147.</title>
        <authorList>
            <person name="Yamanaka K."/>
            <person name="Hamano Y."/>
        </authorList>
    </citation>
    <scope>NUCLEOTIDE SEQUENCE [LARGE SCALE GENOMIC DNA]</scope>
    <source>
        <strain evidence="3 4">NBRC 14147</strain>
    </source>
</reference>
<dbReference type="AlphaFoldDB" id="A0A401QVB1"/>
<keyword evidence="3" id="KW-0808">Transferase</keyword>
<dbReference type="PANTHER" id="PTHR43861">
    <property type="entry name" value="TRANS-ACONITATE 2-METHYLTRANSFERASE-RELATED"/>
    <property type="match status" value="1"/>
</dbReference>
<organism evidence="3 4">
    <name type="scientific">Streptomyces noursei</name>
    <name type="common">Streptomyces albulus</name>
    <dbReference type="NCBI Taxonomy" id="1971"/>
    <lineage>
        <taxon>Bacteria</taxon>
        <taxon>Bacillati</taxon>
        <taxon>Actinomycetota</taxon>
        <taxon>Actinomycetes</taxon>
        <taxon>Kitasatosporales</taxon>
        <taxon>Streptomycetaceae</taxon>
        <taxon>Streptomyces</taxon>
    </lineage>
</organism>
<dbReference type="Gene3D" id="3.40.50.150">
    <property type="entry name" value="Vaccinia Virus protein VP39"/>
    <property type="match status" value="1"/>
</dbReference>
<evidence type="ECO:0000256" key="1">
    <source>
        <dbReference type="SAM" id="MobiDB-lite"/>
    </source>
</evidence>